<evidence type="ECO:0000313" key="3">
    <source>
        <dbReference type="Proteomes" id="UP000239867"/>
    </source>
</evidence>
<dbReference type="RefSeq" id="WP_104935765.1">
    <property type="nucleotide sequence ID" value="NZ_CP021255.1"/>
</dbReference>
<feature type="region of interest" description="Disordered" evidence="1">
    <location>
        <begin position="80"/>
        <end position="102"/>
    </location>
</feature>
<dbReference type="EMBL" id="CP021255">
    <property type="protein sequence ID" value="AVD70459.1"/>
    <property type="molecule type" value="Genomic_DNA"/>
</dbReference>
<name>A0A2L1GLB0_9BACT</name>
<keyword evidence="3" id="KW-1185">Reference proteome</keyword>
<evidence type="ECO:0000313" key="2">
    <source>
        <dbReference type="EMBL" id="AVD70459.1"/>
    </source>
</evidence>
<proteinExistence type="predicted"/>
<organism evidence="2 3">
    <name type="scientific">Desulfobulbus oralis</name>
    <dbReference type="NCBI Taxonomy" id="1986146"/>
    <lineage>
        <taxon>Bacteria</taxon>
        <taxon>Pseudomonadati</taxon>
        <taxon>Thermodesulfobacteriota</taxon>
        <taxon>Desulfobulbia</taxon>
        <taxon>Desulfobulbales</taxon>
        <taxon>Desulfobulbaceae</taxon>
        <taxon>Desulfobulbus</taxon>
    </lineage>
</organism>
<sequence length="102" mass="10754">MDSNGEKTGLGLAGVGADLSVRADTSAEADSYIVYARHKKSSLVFALDADAMASWVCENEDWVDHSNILATPAPVTAGHNDLDGTECGGSPVSTWKKMQENP</sequence>
<dbReference type="AlphaFoldDB" id="A0A2L1GLB0"/>
<protein>
    <submittedName>
        <fullName evidence="2">Uncharacterized protein</fullName>
    </submittedName>
</protein>
<gene>
    <name evidence="2" type="ORF">CAY53_02360</name>
</gene>
<evidence type="ECO:0000256" key="1">
    <source>
        <dbReference type="SAM" id="MobiDB-lite"/>
    </source>
</evidence>
<reference evidence="2 3" key="1">
    <citation type="journal article" date="2018" name="MBio">
        <title>Insights into the evolution of host association through the isolation and characterization of a novel human periodontal pathobiont, Desulfobulbus oralis.</title>
        <authorList>
            <person name="Cross K.L."/>
            <person name="Chirania P."/>
            <person name="Xiong W."/>
            <person name="Beall C.J."/>
            <person name="Elkins J.G."/>
            <person name="Giannone R.J."/>
            <person name="Griffen A.L."/>
            <person name="Guss A.M."/>
            <person name="Hettich R.L."/>
            <person name="Joshi S.S."/>
            <person name="Mokrzan E.M."/>
            <person name="Martin R.K."/>
            <person name="Zhulin I.B."/>
            <person name="Leys E.J."/>
            <person name="Podar M."/>
        </authorList>
    </citation>
    <scope>NUCLEOTIDE SEQUENCE [LARGE SCALE GENOMIC DNA]</scope>
    <source>
        <strain evidence="2 3">ORNL</strain>
    </source>
</reference>
<accession>A0A2L1GLB0</accession>
<dbReference type="KEGG" id="deo:CAY53_02360"/>
<dbReference type="Proteomes" id="UP000239867">
    <property type="component" value="Chromosome"/>
</dbReference>